<accession>A0A8H5C128</accession>
<evidence type="ECO:0000256" key="4">
    <source>
        <dbReference type="ARBA" id="ARBA00022833"/>
    </source>
</evidence>
<protein>
    <submittedName>
        <fullName evidence="6">Uncharacterized protein</fullName>
    </submittedName>
</protein>
<evidence type="ECO:0000256" key="2">
    <source>
        <dbReference type="ARBA" id="ARBA00022723"/>
    </source>
</evidence>
<evidence type="ECO:0000256" key="3">
    <source>
        <dbReference type="ARBA" id="ARBA00022771"/>
    </source>
</evidence>
<dbReference type="OrthoDB" id="3264316at2759"/>
<gene>
    <name evidence="6" type="ORF">D9758_017301</name>
</gene>
<reference evidence="6 7" key="1">
    <citation type="journal article" date="2020" name="ISME J.">
        <title>Uncovering the hidden diversity of litter-decomposition mechanisms in mushroom-forming fungi.</title>
        <authorList>
            <person name="Floudas D."/>
            <person name="Bentzer J."/>
            <person name="Ahren D."/>
            <person name="Johansson T."/>
            <person name="Persson P."/>
            <person name="Tunlid A."/>
        </authorList>
    </citation>
    <scope>NUCLEOTIDE SEQUENCE [LARGE SCALE GENOMIC DNA]</scope>
    <source>
        <strain evidence="6 7">CBS 291.85</strain>
    </source>
</reference>
<dbReference type="InterPro" id="IPR012337">
    <property type="entry name" value="RNaseH-like_sf"/>
</dbReference>
<evidence type="ECO:0000313" key="6">
    <source>
        <dbReference type="EMBL" id="KAF5333048.1"/>
    </source>
</evidence>
<dbReference type="SUPFAM" id="SSF53098">
    <property type="entry name" value="Ribonuclease H-like"/>
    <property type="match status" value="1"/>
</dbReference>
<dbReference type="GO" id="GO:0008270">
    <property type="term" value="F:zinc ion binding"/>
    <property type="evidence" value="ECO:0007669"/>
    <property type="project" value="UniProtKB-KW"/>
</dbReference>
<evidence type="ECO:0000256" key="5">
    <source>
        <dbReference type="ARBA" id="ARBA00023242"/>
    </source>
</evidence>
<dbReference type="AlphaFoldDB" id="A0A8H5C128"/>
<keyword evidence="2" id="KW-0479">Metal-binding</keyword>
<keyword evidence="7" id="KW-1185">Reference proteome</keyword>
<evidence type="ECO:0000313" key="7">
    <source>
        <dbReference type="Proteomes" id="UP000559256"/>
    </source>
</evidence>
<keyword evidence="3" id="KW-0863">Zinc-finger</keyword>
<dbReference type="GO" id="GO:0005634">
    <property type="term" value="C:nucleus"/>
    <property type="evidence" value="ECO:0007669"/>
    <property type="project" value="UniProtKB-SubCell"/>
</dbReference>
<comment type="caution">
    <text evidence="6">The sequence shown here is derived from an EMBL/GenBank/DDBJ whole genome shotgun (WGS) entry which is preliminary data.</text>
</comment>
<dbReference type="PANTHER" id="PTHR46481">
    <property type="entry name" value="ZINC FINGER BED DOMAIN-CONTAINING PROTEIN 4"/>
    <property type="match status" value="1"/>
</dbReference>
<comment type="subcellular location">
    <subcellularLocation>
        <location evidence="1">Nucleus</location>
    </subcellularLocation>
</comment>
<dbReference type="EMBL" id="JAACJM010000291">
    <property type="protein sequence ID" value="KAF5333048.1"/>
    <property type="molecule type" value="Genomic_DNA"/>
</dbReference>
<dbReference type="InterPro" id="IPR052035">
    <property type="entry name" value="ZnF_BED_domain_contain"/>
</dbReference>
<evidence type="ECO:0000256" key="1">
    <source>
        <dbReference type="ARBA" id="ARBA00004123"/>
    </source>
</evidence>
<proteinExistence type="predicted"/>
<dbReference type="PANTHER" id="PTHR46481:SF10">
    <property type="entry name" value="ZINC FINGER BED DOMAIN-CONTAINING PROTEIN 39"/>
    <property type="match status" value="1"/>
</dbReference>
<name>A0A8H5C128_9AGAR</name>
<organism evidence="6 7">
    <name type="scientific">Tetrapyrgos nigripes</name>
    <dbReference type="NCBI Taxonomy" id="182062"/>
    <lineage>
        <taxon>Eukaryota</taxon>
        <taxon>Fungi</taxon>
        <taxon>Dikarya</taxon>
        <taxon>Basidiomycota</taxon>
        <taxon>Agaricomycotina</taxon>
        <taxon>Agaricomycetes</taxon>
        <taxon>Agaricomycetidae</taxon>
        <taxon>Agaricales</taxon>
        <taxon>Marasmiineae</taxon>
        <taxon>Marasmiaceae</taxon>
        <taxon>Tetrapyrgos</taxon>
    </lineage>
</organism>
<keyword evidence="5" id="KW-0539">Nucleus</keyword>
<sequence>MDNASSCDTLATALGVLLEERYRIHFHPENNRIRCLAHIVNLVVQAVLRGLEEAEAIDDNDYFLLNKDAPIHYNEDDDEDLKAMEAEEFDEDGSADDEMDFELPEGASSLSVLLRLIMTKIVSSPQRRESFRECARKKYTNPLVDKNEKGTPLAKLMVIWDVRTRWNYTHAMLKRACLLRKAVNEWVHLHEEFHELTLSLNDWKWLENLENFLEKFTQVTLTMSHSHTPTLPFILPMYRHMANELHLCSNDSSFPATMRACHPAFRLRWFGPAHSDEYVRAHAIFETAYQTYASMVPSGPSGTSPQKPSRDLPANKSFLLGLTKTTSLVSIEPGHEKTPPPAAPQQSEFDRYISNEGGEGDIEKPLDWWRNHCAPTGKDGVPGFPVIAHIA</sequence>
<keyword evidence="4" id="KW-0862">Zinc</keyword>
<dbReference type="Proteomes" id="UP000559256">
    <property type="component" value="Unassembled WGS sequence"/>
</dbReference>